<dbReference type="InParanoid" id="A0A1X7UJ43"/>
<reference evidence="2" key="1">
    <citation type="submission" date="2017-05" db="UniProtKB">
        <authorList>
            <consortium name="EnsemblMetazoa"/>
        </authorList>
    </citation>
    <scope>IDENTIFICATION</scope>
</reference>
<dbReference type="AlphaFoldDB" id="A0A1X7UJ43"/>
<feature type="compositionally biased region" description="Polar residues" evidence="1">
    <location>
        <begin position="1"/>
        <end position="16"/>
    </location>
</feature>
<proteinExistence type="predicted"/>
<evidence type="ECO:0000256" key="1">
    <source>
        <dbReference type="SAM" id="MobiDB-lite"/>
    </source>
</evidence>
<evidence type="ECO:0000313" key="2">
    <source>
        <dbReference type="EnsemblMetazoa" id="Aqu2.1.27772_001"/>
    </source>
</evidence>
<dbReference type="eggNOG" id="ENOG502STRT">
    <property type="taxonomic scope" value="Eukaryota"/>
</dbReference>
<accession>A0A1X7UJ43</accession>
<protein>
    <submittedName>
        <fullName evidence="2">Uncharacterized protein</fullName>
    </submittedName>
</protein>
<feature type="region of interest" description="Disordered" evidence="1">
    <location>
        <begin position="1"/>
        <end position="25"/>
    </location>
</feature>
<dbReference type="EnsemblMetazoa" id="Aqu2.1.27772_001">
    <property type="protein sequence ID" value="Aqu2.1.27772_001"/>
    <property type="gene ID" value="Aqu2.1.27772"/>
</dbReference>
<name>A0A1X7UJ43_AMPQE</name>
<sequence>MLSPITRQLRGSNFSRSPPDVCTHQGREVGATSLWPLRSTSSYMRVMVHQRASAPTSRFFRCHSPTSDNYLRVAVTWKQEDLRGAIWLASSDSFITESGEDTYLAFLDKHSPSAPEYSPHSPVDLTPSRVAELEVARSISSFPLGSTVGPNGLCPQHQNMLSAFPPDSPHSLFLTVLAAFSSLVLEGYTHPVLRRFFFDAHLIALNKRDGGVRPIALGCVLRRLLAEIACYRVSVDMSGYFSPLQLGFGVKGGVEAAVHARHNILNHISFEDSVAKLDFCNAFNKVRRDCMLQTTLDVCPSFFPMVFSAYSVSFSLFWEQCVLNSSEGVQQRDSLGPLLFCIVLDRFLVPL</sequence>
<organism evidence="2">
    <name type="scientific">Amphimedon queenslandica</name>
    <name type="common">Sponge</name>
    <dbReference type="NCBI Taxonomy" id="400682"/>
    <lineage>
        <taxon>Eukaryota</taxon>
        <taxon>Metazoa</taxon>
        <taxon>Porifera</taxon>
        <taxon>Demospongiae</taxon>
        <taxon>Heteroscleromorpha</taxon>
        <taxon>Haplosclerida</taxon>
        <taxon>Niphatidae</taxon>
        <taxon>Amphimedon</taxon>
    </lineage>
</organism>